<dbReference type="Proteomes" id="UP000015106">
    <property type="component" value="Chromosome 5"/>
</dbReference>
<reference evidence="1" key="3">
    <citation type="submission" date="2022-06" db="UniProtKB">
        <authorList>
            <consortium name="EnsemblPlants"/>
        </authorList>
    </citation>
    <scope>IDENTIFICATION</scope>
</reference>
<dbReference type="AlphaFoldDB" id="A0A8R7QFS9"/>
<dbReference type="Gramene" id="TuG1812G0500002603.01.T01">
    <property type="protein sequence ID" value="TuG1812G0500002603.01.T01"/>
    <property type="gene ID" value="TuG1812G0500002603.01"/>
</dbReference>
<accession>A0A8R7QFS9</accession>
<evidence type="ECO:0000313" key="1">
    <source>
        <dbReference type="EnsemblPlants" id="TuG1812G0500002603.01.T01"/>
    </source>
</evidence>
<dbReference type="EnsemblPlants" id="TuG1812G0500002603.01.T01">
    <property type="protein sequence ID" value="TuG1812G0500002603.01.T01"/>
    <property type="gene ID" value="TuG1812G0500002603.01"/>
</dbReference>
<evidence type="ECO:0000313" key="2">
    <source>
        <dbReference type="Proteomes" id="UP000015106"/>
    </source>
</evidence>
<reference evidence="1" key="2">
    <citation type="submission" date="2018-03" db="EMBL/GenBank/DDBJ databases">
        <title>The Triticum urartu genome reveals the dynamic nature of wheat genome evolution.</title>
        <authorList>
            <person name="Ling H."/>
            <person name="Ma B."/>
            <person name="Shi X."/>
            <person name="Liu H."/>
            <person name="Dong L."/>
            <person name="Sun H."/>
            <person name="Cao Y."/>
            <person name="Gao Q."/>
            <person name="Zheng S."/>
            <person name="Li Y."/>
            <person name="Yu Y."/>
            <person name="Du H."/>
            <person name="Qi M."/>
            <person name="Li Y."/>
            <person name="Yu H."/>
            <person name="Cui Y."/>
            <person name="Wang N."/>
            <person name="Chen C."/>
            <person name="Wu H."/>
            <person name="Zhao Y."/>
            <person name="Zhang J."/>
            <person name="Li Y."/>
            <person name="Zhou W."/>
            <person name="Zhang B."/>
            <person name="Hu W."/>
            <person name="Eijk M."/>
            <person name="Tang J."/>
            <person name="Witsenboer H."/>
            <person name="Zhao S."/>
            <person name="Li Z."/>
            <person name="Zhang A."/>
            <person name="Wang D."/>
            <person name="Liang C."/>
        </authorList>
    </citation>
    <scope>NUCLEOTIDE SEQUENCE [LARGE SCALE GENOMIC DNA]</scope>
    <source>
        <strain evidence="1">cv. G1812</strain>
    </source>
</reference>
<keyword evidence="2" id="KW-1185">Reference proteome</keyword>
<sequence>MFIFCTGMVCPVCRCPGAPCFSFVPADEVLEVFDVVLDDFLLYEDDAASKIKFRQNILEMGQQIMIYLCLIRSNLISRGTKLWEIEGEVYCQQ</sequence>
<name>A0A8R7QFS9_TRIUA</name>
<organism evidence="1 2">
    <name type="scientific">Triticum urartu</name>
    <name type="common">Red wild einkorn</name>
    <name type="synonym">Crithodium urartu</name>
    <dbReference type="NCBI Taxonomy" id="4572"/>
    <lineage>
        <taxon>Eukaryota</taxon>
        <taxon>Viridiplantae</taxon>
        <taxon>Streptophyta</taxon>
        <taxon>Embryophyta</taxon>
        <taxon>Tracheophyta</taxon>
        <taxon>Spermatophyta</taxon>
        <taxon>Magnoliopsida</taxon>
        <taxon>Liliopsida</taxon>
        <taxon>Poales</taxon>
        <taxon>Poaceae</taxon>
        <taxon>BOP clade</taxon>
        <taxon>Pooideae</taxon>
        <taxon>Triticodae</taxon>
        <taxon>Triticeae</taxon>
        <taxon>Triticinae</taxon>
        <taxon>Triticum</taxon>
    </lineage>
</organism>
<protein>
    <submittedName>
        <fullName evidence="1">Uncharacterized protein</fullName>
    </submittedName>
</protein>
<proteinExistence type="predicted"/>
<reference evidence="2" key="1">
    <citation type="journal article" date="2013" name="Nature">
        <title>Draft genome of the wheat A-genome progenitor Triticum urartu.</title>
        <authorList>
            <person name="Ling H.Q."/>
            <person name="Zhao S."/>
            <person name="Liu D."/>
            <person name="Wang J."/>
            <person name="Sun H."/>
            <person name="Zhang C."/>
            <person name="Fan H."/>
            <person name="Li D."/>
            <person name="Dong L."/>
            <person name="Tao Y."/>
            <person name="Gao C."/>
            <person name="Wu H."/>
            <person name="Li Y."/>
            <person name="Cui Y."/>
            <person name="Guo X."/>
            <person name="Zheng S."/>
            <person name="Wang B."/>
            <person name="Yu K."/>
            <person name="Liang Q."/>
            <person name="Yang W."/>
            <person name="Lou X."/>
            <person name="Chen J."/>
            <person name="Feng M."/>
            <person name="Jian J."/>
            <person name="Zhang X."/>
            <person name="Luo G."/>
            <person name="Jiang Y."/>
            <person name="Liu J."/>
            <person name="Wang Z."/>
            <person name="Sha Y."/>
            <person name="Zhang B."/>
            <person name="Wu H."/>
            <person name="Tang D."/>
            <person name="Shen Q."/>
            <person name="Xue P."/>
            <person name="Zou S."/>
            <person name="Wang X."/>
            <person name="Liu X."/>
            <person name="Wang F."/>
            <person name="Yang Y."/>
            <person name="An X."/>
            <person name="Dong Z."/>
            <person name="Zhang K."/>
            <person name="Zhang X."/>
            <person name="Luo M.C."/>
            <person name="Dvorak J."/>
            <person name="Tong Y."/>
            <person name="Wang J."/>
            <person name="Yang H."/>
            <person name="Li Z."/>
            <person name="Wang D."/>
            <person name="Zhang A."/>
            <person name="Wang J."/>
        </authorList>
    </citation>
    <scope>NUCLEOTIDE SEQUENCE</scope>
    <source>
        <strain evidence="2">cv. G1812</strain>
    </source>
</reference>